<dbReference type="EMBL" id="BLAY01000621">
    <property type="protein sequence ID" value="GET44692.1"/>
    <property type="molecule type" value="Genomic_DNA"/>
</dbReference>
<gene>
    <name evidence="1" type="ORF">MiSe_95250</name>
</gene>
<dbReference type="Proteomes" id="UP001050975">
    <property type="component" value="Unassembled WGS sequence"/>
</dbReference>
<comment type="caution">
    <text evidence="1">The sequence shown here is derived from an EMBL/GenBank/DDBJ whole genome shotgun (WGS) entry which is preliminary data.</text>
</comment>
<evidence type="ECO:0000313" key="1">
    <source>
        <dbReference type="EMBL" id="GET44692.1"/>
    </source>
</evidence>
<proteinExistence type="predicted"/>
<keyword evidence="2" id="KW-1185">Reference proteome</keyword>
<protein>
    <submittedName>
        <fullName evidence="1">Uncharacterized protein</fullName>
    </submittedName>
</protein>
<dbReference type="AlphaFoldDB" id="A0AAV3XU34"/>
<reference evidence="1" key="1">
    <citation type="submission" date="2019-10" db="EMBL/GenBank/DDBJ databases">
        <title>Draft genome sequece of Microseira wollei NIES-4236.</title>
        <authorList>
            <person name="Yamaguchi H."/>
            <person name="Suzuki S."/>
            <person name="Kawachi M."/>
        </authorList>
    </citation>
    <scope>NUCLEOTIDE SEQUENCE</scope>
    <source>
        <strain evidence="1">NIES-4236</strain>
    </source>
</reference>
<evidence type="ECO:0000313" key="2">
    <source>
        <dbReference type="Proteomes" id="UP001050975"/>
    </source>
</evidence>
<organism evidence="1 2">
    <name type="scientific">Microseira wollei NIES-4236</name>
    <dbReference type="NCBI Taxonomy" id="2530354"/>
    <lineage>
        <taxon>Bacteria</taxon>
        <taxon>Bacillati</taxon>
        <taxon>Cyanobacteriota</taxon>
        <taxon>Cyanophyceae</taxon>
        <taxon>Oscillatoriophycideae</taxon>
        <taxon>Aerosakkonematales</taxon>
        <taxon>Aerosakkonemataceae</taxon>
        <taxon>Microseira</taxon>
    </lineage>
</organism>
<name>A0AAV3XU34_9CYAN</name>
<sequence>MKNDPQSCRDTASEIFWSHQNLMIAVSLPEFMKNDPQSCRDASEIFWINENCTLAVSQCCQPEEKSSAILSGHGIRNILSK</sequence>
<accession>A0AAV3XU34</accession>